<keyword evidence="3" id="KW-1185">Reference proteome</keyword>
<protein>
    <submittedName>
        <fullName evidence="2">Uma2 family endonuclease</fullName>
    </submittedName>
</protein>
<keyword evidence="2" id="KW-0540">Nuclease</keyword>
<dbReference type="Gene3D" id="3.90.1570.10">
    <property type="entry name" value="tt1808, chain A"/>
    <property type="match status" value="1"/>
</dbReference>
<evidence type="ECO:0000259" key="1">
    <source>
        <dbReference type="Pfam" id="PF05685"/>
    </source>
</evidence>
<reference evidence="2 3" key="1">
    <citation type="submission" date="2020-08" db="EMBL/GenBank/DDBJ databases">
        <title>Genomic Encyclopedia of Type Strains, Phase IV (KMG-IV): sequencing the most valuable type-strain genomes for metagenomic binning, comparative biology and taxonomic classification.</title>
        <authorList>
            <person name="Goeker M."/>
        </authorList>
    </citation>
    <scope>NUCLEOTIDE SEQUENCE [LARGE SCALE GENOMIC DNA]</scope>
    <source>
        <strain evidence="2 3">DSM 45385</strain>
    </source>
</reference>
<comment type="caution">
    <text evidence="2">The sequence shown here is derived from an EMBL/GenBank/DDBJ whole genome shotgun (WGS) entry which is preliminary data.</text>
</comment>
<evidence type="ECO:0000313" key="2">
    <source>
        <dbReference type="EMBL" id="MBB5082396.1"/>
    </source>
</evidence>
<name>A0A7W8A9Z8_9ACTN</name>
<keyword evidence="2" id="KW-0378">Hydrolase</keyword>
<organism evidence="2 3">
    <name type="scientific">Nonomuraea endophytica</name>
    <dbReference type="NCBI Taxonomy" id="714136"/>
    <lineage>
        <taxon>Bacteria</taxon>
        <taxon>Bacillati</taxon>
        <taxon>Actinomycetota</taxon>
        <taxon>Actinomycetes</taxon>
        <taxon>Streptosporangiales</taxon>
        <taxon>Streptosporangiaceae</taxon>
        <taxon>Nonomuraea</taxon>
    </lineage>
</organism>
<evidence type="ECO:0000313" key="3">
    <source>
        <dbReference type="Proteomes" id="UP000568380"/>
    </source>
</evidence>
<gene>
    <name evidence="2" type="ORF">HNR40_007891</name>
</gene>
<sequence length="192" mass="21231">MAVIEPTETSTVLPGKPPFTVDDLLRFPDDGNRYELFNGSLLVSPAPLPLHQRAIRRLELLLEEFAPPTLEPLSTVNLRVTEKDFFIPDLVVVPTAVVEANELMFAPADILLAVEVVSPSTRARDRTFKTAEYAKAGIPTYWRIEPEALYVYTLQDGSYAGPEVYKAGEVAQLSTPYEVAFDPGDLVRPRGA</sequence>
<accession>A0A7W8A9Z8</accession>
<dbReference type="Proteomes" id="UP000568380">
    <property type="component" value="Unassembled WGS sequence"/>
</dbReference>
<dbReference type="InterPro" id="IPR008538">
    <property type="entry name" value="Uma2"/>
</dbReference>
<feature type="domain" description="Putative restriction endonuclease" evidence="1">
    <location>
        <begin position="22"/>
        <end position="175"/>
    </location>
</feature>
<dbReference type="GO" id="GO:0004519">
    <property type="term" value="F:endonuclease activity"/>
    <property type="evidence" value="ECO:0007669"/>
    <property type="project" value="UniProtKB-KW"/>
</dbReference>
<dbReference type="PANTHER" id="PTHR35400">
    <property type="entry name" value="SLR1083 PROTEIN"/>
    <property type="match status" value="1"/>
</dbReference>
<dbReference type="InterPro" id="IPR011335">
    <property type="entry name" value="Restrct_endonuc-II-like"/>
</dbReference>
<dbReference type="InterPro" id="IPR012296">
    <property type="entry name" value="Nuclease_put_TT1808"/>
</dbReference>
<dbReference type="AlphaFoldDB" id="A0A7W8A9Z8"/>
<dbReference type="PANTHER" id="PTHR35400:SF3">
    <property type="entry name" value="SLL1072 PROTEIN"/>
    <property type="match status" value="1"/>
</dbReference>
<proteinExistence type="predicted"/>
<dbReference type="RefSeq" id="WP_184970579.1">
    <property type="nucleotide sequence ID" value="NZ_JACHIN010000013.1"/>
</dbReference>
<dbReference type="CDD" id="cd06260">
    <property type="entry name" value="DUF820-like"/>
    <property type="match status" value="1"/>
</dbReference>
<keyword evidence="2" id="KW-0255">Endonuclease</keyword>
<dbReference type="EMBL" id="JACHIN010000013">
    <property type="protein sequence ID" value="MBB5082396.1"/>
    <property type="molecule type" value="Genomic_DNA"/>
</dbReference>
<dbReference type="Pfam" id="PF05685">
    <property type="entry name" value="Uma2"/>
    <property type="match status" value="1"/>
</dbReference>
<dbReference type="SUPFAM" id="SSF52980">
    <property type="entry name" value="Restriction endonuclease-like"/>
    <property type="match status" value="1"/>
</dbReference>